<dbReference type="RefSeq" id="WP_152272573.1">
    <property type="nucleotide sequence ID" value="NZ_VTFX01000005.1"/>
</dbReference>
<dbReference type="CDD" id="cd05233">
    <property type="entry name" value="SDR_c"/>
    <property type="match status" value="1"/>
</dbReference>
<name>A0A5N6MF98_9MICC</name>
<gene>
    <name evidence="4" type="ORF">GD627_11190</name>
</gene>
<dbReference type="AlphaFoldDB" id="A0A5N6MF98"/>
<dbReference type="PRINTS" id="PR00080">
    <property type="entry name" value="SDRFAMILY"/>
</dbReference>
<dbReference type="PRINTS" id="PR00081">
    <property type="entry name" value="GDHRDH"/>
</dbReference>
<dbReference type="InterPro" id="IPR020904">
    <property type="entry name" value="Sc_DH/Rdtase_CS"/>
</dbReference>
<dbReference type="InterPro" id="IPR002347">
    <property type="entry name" value="SDR_fam"/>
</dbReference>
<dbReference type="PROSITE" id="PS00061">
    <property type="entry name" value="ADH_SHORT"/>
    <property type="match status" value="1"/>
</dbReference>
<dbReference type="NCBIfam" id="NF005559">
    <property type="entry name" value="PRK07231.1"/>
    <property type="match status" value="1"/>
</dbReference>
<organism evidence="4 5">
    <name type="scientific">Arthrobacter yangruifuii</name>
    <dbReference type="NCBI Taxonomy" id="2606616"/>
    <lineage>
        <taxon>Bacteria</taxon>
        <taxon>Bacillati</taxon>
        <taxon>Actinomycetota</taxon>
        <taxon>Actinomycetes</taxon>
        <taxon>Micrococcales</taxon>
        <taxon>Micrococcaceae</taxon>
        <taxon>Arthrobacter</taxon>
    </lineage>
</organism>
<evidence type="ECO:0000259" key="3">
    <source>
        <dbReference type="SMART" id="SM00822"/>
    </source>
</evidence>
<proteinExistence type="inferred from homology"/>
<dbReference type="EMBL" id="VTFX01000005">
    <property type="protein sequence ID" value="KAD3514883.1"/>
    <property type="molecule type" value="Genomic_DNA"/>
</dbReference>
<dbReference type="EC" id="1.1.1.47" evidence="4"/>
<dbReference type="PANTHER" id="PTHR43975">
    <property type="entry name" value="ZGC:101858"/>
    <property type="match status" value="1"/>
</dbReference>
<dbReference type="SMART" id="SM00822">
    <property type="entry name" value="PKS_KR"/>
    <property type="match status" value="1"/>
</dbReference>
<accession>A0A5N6MF98</accession>
<dbReference type="Proteomes" id="UP000326852">
    <property type="component" value="Unassembled WGS sequence"/>
</dbReference>
<dbReference type="SUPFAM" id="SSF51735">
    <property type="entry name" value="NAD(P)-binding Rossmann-fold domains"/>
    <property type="match status" value="1"/>
</dbReference>
<evidence type="ECO:0000313" key="5">
    <source>
        <dbReference type="Proteomes" id="UP000326852"/>
    </source>
</evidence>
<comment type="caution">
    <text evidence="4">The sequence shown here is derived from an EMBL/GenBank/DDBJ whole genome shotgun (WGS) entry which is preliminary data.</text>
</comment>
<reference evidence="4 5" key="1">
    <citation type="submission" date="2019-08" db="EMBL/GenBank/DDBJ databases">
        <title>Arthrobacter sp. nov., isolated from plateau pika and Tibetan wild ass.</title>
        <authorList>
            <person name="Ge Y."/>
        </authorList>
    </citation>
    <scope>NUCLEOTIDE SEQUENCE [LARGE SCALE GENOMIC DNA]</scope>
    <source>
        <strain evidence="4 5">785</strain>
    </source>
</reference>
<evidence type="ECO:0000313" key="4">
    <source>
        <dbReference type="EMBL" id="KAD3514883.1"/>
    </source>
</evidence>
<dbReference type="InterPro" id="IPR057326">
    <property type="entry name" value="KR_dom"/>
</dbReference>
<dbReference type="InterPro" id="IPR036291">
    <property type="entry name" value="NAD(P)-bd_dom_sf"/>
</dbReference>
<keyword evidence="2 4" id="KW-0560">Oxidoreductase</keyword>
<dbReference type="Pfam" id="PF13561">
    <property type="entry name" value="adh_short_C2"/>
    <property type="match status" value="1"/>
</dbReference>
<protein>
    <submittedName>
        <fullName evidence="4">Glucose 1-dehydrogenase</fullName>
        <ecNumber evidence="4">1.1.1.47</ecNumber>
    </submittedName>
</protein>
<evidence type="ECO:0000256" key="1">
    <source>
        <dbReference type="ARBA" id="ARBA00006484"/>
    </source>
</evidence>
<feature type="domain" description="Ketoreductase" evidence="3">
    <location>
        <begin position="8"/>
        <end position="190"/>
    </location>
</feature>
<dbReference type="FunFam" id="3.40.50.720:FF:000084">
    <property type="entry name" value="Short-chain dehydrogenase reductase"/>
    <property type="match status" value="1"/>
</dbReference>
<sequence length="255" mass="26520">MENRFEGKIVIVTGAGSGIGEAAARGFVAEGATVVLTDTVAEKITATAADLPDGTATAVVADSANWDDIRKVVEDTVAAHGHLDVLVNNAGTLANGPVEETEVEEWHRVIETDLSGVFYGTKAAIPYLIESKGCIVNTSSVSGMAADWNMSAYNAAKGGVNNFTRAVALDHGKDGVRVNAVAPGLIWTDLVEDKKDDEEQKAKFAERIALGRPGQPDEVADAILFLASDAARFITGAILPVDGGTTASNGQPQQA</sequence>
<evidence type="ECO:0000256" key="2">
    <source>
        <dbReference type="ARBA" id="ARBA00023002"/>
    </source>
</evidence>
<dbReference type="Gene3D" id="3.40.50.720">
    <property type="entry name" value="NAD(P)-binding Rossmann-like Domain"/>
    <property type="match status" value="1"/>
</dbReference>
<dbReference type="PANTHER" id="PTHR43975:SF2">
    <property type="entry name" value="EG:BACR7A4.14 PROTEIN-RELATED"/>
    <property type="match status" value="1"/>
</dbReference>
<keyword evidence="5" id="KW-1185">Reference proteome</keyword>
<dbReference type="GO" id="GO:0047936">
    <property type="term" value="F:glucose 1-dehydrogenase [NAD(P)+] activity"/>
    <property type="evidence" value="ECO:0007669"/>
    <property type="project" value="UniProtKB-EC"/>
</dbReference>
<comment type="similarity">
    <text evidence="1">Belongs to the short-chain dehydrogenases/reductases (SDR) family.</text>
</comment>